<evidence type="ECO:0000313" key="4">
    <source>
        <dbReference type="Proteomes" id="UP000636479"/>
    </source>
</evidence>
<dbReference type="SUPFAM" id="SSF52949">
    <property type="entry name" value="Macro domain-like"/>
    <property type="match status" value="1"/>
</dbReference>
<dbReference type="PANTHER" id="PTHR11106:SF27">
    <property type="entry name" value="MACRO DOMAIN-CONTAINING PROTEIN"/>
    <property type="match status" value="1"/>
</dbReference>
<accession>A0A8H6T951</accession>
<feature type="region of interest" description="Disordered" evidence="1">
    <location>
        <begin position="253"/>
        <end position="283"/>
    </location>
</feature>
<organism evidence="3 4">
    <name type="scientific">Mycena indigotica</name>
    <dbReference type="NCBI Taxonomy" id="2126181"/>
    <lineage>
        <taxon>Eukaryota</taxon>
        <taxon>Fungi</taxon>
        <taxon>Dikarya</taxon>
        <taxon>Basidiomycota</taxon>
        <taxon>Agaricomycotina</taxon>
        <taxon>Agaricomycetes</taxon>
        <taxon>Agaricomycetidae</taxon>
        <taxon>Agaricales</taxon>
        <taxon>Marasmiineae</taxon>
        <taxon>Mycenaceae</taxon>
        <taxon>Mycena</taxon>
    </lineage>
</organism>
<sequence length="283" mass="30770">MSHSSSDSEEDPIVRLSDILTVAAQYEKGKIKPNKTTPRHTANATFLTRVSLFQGDITAMEVDSIVNAANRSLLGGGGVDGAIHSAGLTEFSFFIGCLLKSSGTATTRRMQVSFTHPTFPRLIRAKGETLGGCDTGGAKITKAYKLPSKHIIHAVGPVYSRSDVENRAKQLASCYKTSLDIAVENGLKHIAFPSISTGIYGYPIVDATHIALETVHQFCESEHGGKLDRIIFVVWSNKDKEVYETLIPEYFPLEEESTTNEPAEQQPVSEELSQLPDAPEEAS</sequence>
<dbReference type="EMBL" id="JACAZF010000002">
    <property type="protein sequence ID" value="KAF7312237.1"/>
    <property type="molecule type" value="Genomic_DNA"/>
</dbReference>
<dbReference type="Pfam" id="PF01661">
    <property type="entry name" value="Macro"/>
    <property type="match status" value="2"/>
</dbReference>
<dbReference type="AlphaFoldDB" id="A0A8H6T951"/>
<dbReference type="GeneID" id="59341766"/>
<dbReference type="CDD" id="cd02908">
    <property type="entry name" value="Macro_OAADPr_deacetylase"/>
    <property type="match status" value="1"/>
</dbReference>
<evidence type="ECO:0000313" key="3">
    <source>
        <dbReference type="EMBL" id="KAF7312237.1"/>
    </source>
</evidence>
<dbReference type="RefSeq" id="XP_037224345.1">
    <property type="nucleotide sequence ID" value="XM_037359250.1"/>
</dbReference>
<dbReference type="Proteomes" id="UP000636479">
    <property type="component" value="Unassembled WGS sequence"/>
</dbReference>
<keyword evidence="4" id="KW-1185">Reference proteome</keyword>
<protein>
    <submittedName>
        <fullName evidence="3">Macro domain-containing protein</fullName>
    </submittedName>
</protein>
<dbReference type="SMART" id="SM00506">
    <property type="entry name" value="A1pp"/>
    <property type="match status" value="1"/>
</dbReference>
<feature type="compositionally biased region" description="Polar residues" evidence="1">
    <location>
        <begin position="259"/>
        <end position="272"/>
    </location>
</feature>
<dbReference type="PANTHER" id="PTHR11106">
    <property type="entry name" value="GANGLIOSIDE INDUCED DIFFERENTIATION ASSOCIATED PROTEIN 2-RELATED"/>
    <property type="match status" value="1"/>
</dbReference>
<proteinExistence type="predicted"/>
<evidence type="ECO:0000259" key="2">
    <source>
        <dbReference type="PROSITE" id="PS51154"/>
    </source>
</evidence>
<name>A0A8H6T951_9AGAR</name>
<dbReference type="PROSITE" id="PS51154">
    <property type="entry name" value="MACRO"/>
    <property type="match status" value="1"/>
</dbReference>
<gene>
    <name evidence="3" type="ORF">MIND_00236700</name>
</gene>
<dbReference type="Gene3D" id="3.40.220.10">
    <property type="entry name" value="Leucine Aminopeptidase, subunit E, domain 1"/>
    <property type="match status" value="1"/>
</dbReference>
<comment type="caution">
    <text evidence="3">The sequence shown here is derived from an EMBL/GenBank/DDBJ whole genome shotgun (WGS) entry which is preliminary data.</text>
</comment>
<evidence type="ECO:0000256" key="1">
    <source>
        <dbReference type="SAM" id="MobiDB-lite"/>
    </source>
</evidence>
<feature type="domain" description="Macro" evidence="2">
    <location>
        <begin position="37"/>
        <end position="251"/>
    </location>
</feature>
<dbReference type="InterPro" id="IPR043472">
    <property type="entry name" value="Macro_dom-like"/>
</dbReference>
<dbReference type="OrthoDB" id="6077599at2759"/>
<reference evidence="3" key="1">
    <citation type="submission" date="2020-05" db="EMBL/GenBank/DDBJ databases">
        <title>Mycena genomes resolve the evolution of fungal bioluminescence.</title>
        <authorList>
            <person name="Tsai I.J."/>
        </authorList>
    </citation>
    <scope>NUCLEOTIDE SEQUENCE</scope>
    <source>
        <strain evidence="3">171206Taipei</strain>
    </source>
</reference>
<dbReference type="InterPro" id="IPR002589">
    <property type="entry name" value="Macro_dom"/>
</dbReference>